<evidence type="ECO:0000256" key="4">
    <source>
        <dbReference type="ARBA" id="ARBA00022989"/>
    </source>
</evidence>
<accession>A0A0L7LID5</accession>
<dbReference type="Proteomes" id="UP000037510">
    <property type="component" value="Unassembled WGS sequence"/>
</dbReference>
<feature type="disulfide bond" evidence="6">
    <location>
        <begin position="155"/>
        <end position="174"/>
    </location>
</feature>
<feature type="transmembrane region" description="Helical" evidence="7">
    <location>
        <begin position="89"/>
        <end position="114"/>
    </location>
</feature>
<dbReference type="OrthoDB" id="10033535at2759"/>
<dbReference type="InterPro" id="IPR018499">
    <property type="entry name" value="Tetraspanin/Peripherin"/>
</dbReference>
<dbReference type="AlphaFoldDB" id="A0A0L7LID5"/>
<evidence type="ECO:0000256" key="1">
    <source>
        <dbReference type="ARBA" id="ARBA00004141"/>
    </source>
</evidence>
<keyword evidence="6" id="KW-1015">Disulfide bond</keyword>
<dbReference type="PANTHER" id="PTHR19282:SF417">
    <property type="entry name" value="TETRASPANIN TSPA-RELATED"/>
    <property type="match status" value="1"/>
</dbReference>
<sequence length="267" mass="29527">MGSSGVSSAVLVILNILNVVFGLALTAASIWFFIELQNVTSLRNQNHYLLDYKVYWPQAIPWIFLFSGIFVLMVSLCGFVGAKKQSRSIVLVYAIFQVIALVVLIIATIISLVFADSSHTDQFVADTIWDAYNNMKGDRSVEAAFGVVEKRYQCCGAGGPRDYKNWRENFPPSCCDTYSHGWSTGEYIIDCDITNKLPNERLGCAEVASHYARTAIKVFSAAAVFTALIGIVNLVVALLLSKSLKKRKPMDVSVTAQNEFESKKVLL</sequence>
<dbReference type="InterPro" id="IPR000301">
    <property type="entry name" value="Tetraspanin_animals"/>
</dbReference>
<feature type="transmembrane region" description="Helical" evidence="7">
    <location>
        <begin position="218"/>
        <end position="240"/>
    </location>
</feature>
<dbReference type="STRING" id="104452.A0A0L7LID5"/>
<dbReference type="PRINTS" id="PR00259">
    <property type="entry name" value="TMFOUR"/>
</dbReference>
<keyword evidence="9" id="KW-1185">Reference proteome</keyword>
<dbReference type="Gene3D" id="1.10.1450.10">
    <property type="entry name" value="Tetraspanin"/>
    <property type="match status" value="1"/>
</dbReference>
<keyword evidence="4 7" id="KW-1133">Transmembrane helix</keyword>
<dbReference type="SUPFAM" id="SSF48652">
    <property type="entry name" value="Tetraspanin"/>
    <property type="match status" value="1"/>
</dbReference>
<proteinExistence type="inferred from homology"/>
<feature type="transmembrane region" description="Helical" evidence="7">
    <location>
        <begin position="12"/>
        <end position="34"/>
    </location>
</feature>
<feature type="transmembrane region" description="Helical" evidence="7">
    <location>
        <begin position="59"/>
        <end position="82"/>
    </location>
</feature>
<evidence type="ECO:0000256" key="5">
    <source>
        <dbReference type="ARBA" id="ARBA00023136"/>
    </source>
</evidence>
<dbReference type="Pfam" id="PF00335">
    <property type="entry name" value="Tetraspanin"/>
    <property type="match status" value="1"/>
</dbReference>
<gene>
    <name evidence="8" type="ORF">OBRU01_05648</name>
</gene>
<evidence type="ECO:0000256" key="3">
    <source>
        <dbReference type="ARBA" id="ARBA00022692"/>
    </source>
</evidence>
<comment type="subcellular location">
    <subcellularLocation>
        <location evidence="1 7">Membrane</location>
        <topology evidence="1 7">Multi-pass membrane protein</topology>
    </subcellularLocation>
</comment>
<dbReference type="PIRSF" id="PIRSF002419">
    <property type="entry name" value="Tetraspanin"/>
    <property type="match status" value="1"/>
</dbReference>
<evidence type="ECO:0000256" key="6">
    <source>
        <dbReference type="PIRSR" id="PIRSR002419-1"/>
    </source>
</evidence>
<keyword evidence="5 7" id="KW-0472">Membrane</keyword>
<name>A0A0L7LID5_OPEBR</name>
<dbReference type="GO" id="GO:0016020">
    <property type="term" value="C:membrane"/>
    <property type="evidence" value="ECO:0007669"/>
    <property type="project" value="UniProtKB-SubCell"/>
</dbReference>
<evidence type="ECO:0000313" key="8">
    <source>
        <dbReference type="EMBL" id="KOB75145.1"/>
    </source>
</evidence>
<protein>
    <recommendedName>
        <fullName evidence="7">Tetraspanin</fullName>
    </recommendedName>
</protein>
<evidence type="ECO:0000256" key="7">
    <source>
        <dbReference type="RuleBase" id="RU361218"/>
    </source>
</evidence>
<dbReference type="EMBL" id="JTDY01001003">
    <property type="protein sequence ID" value="KOB75145.1"/>
    <property type="molecule type" value="Genomic_DNA"/>
</dbReference>
<keyword evidence="3 7" id="KW-0812">Transmembrane</keyword>
<evidence type="ECO:0000256" key="2">
    <source>
        <dbReference type="ARBA" id="ARBA00006840"/>
    </source>
</evidence>
<dbReference type="InterPro" id="IPR008952">
    <property type="entry name" value="Tetraspanin_EC2_sf"/>
</dbReference>
<dbReference type="PANTHER" id="PTHR19282">
    <property type="entry name" value="TETRASPANIN"/>
    <property type="match status" value="1"/>
</dbReference>
<reference evidence="8 9" key="1">
    <citation type="journal article" date="2015" name="Genome Biol. Evol.">
        <title>The genome of winter moth (Operophtera brumata) provides a genomic perspective on sexual dimorphism and phenology.</title>
        <authorList>
            <person name="Derks M.F."/>
            <person name="Smit S."/>
            <person name="Salis L."/>
            <person name="Schijlen E."/>
            <person name="Bossers A."/>
            <person name="Mateman C."/>
            <person name="Pijl A.S."/>
            <person name="de Ridder D."/>
            <person name="Groenen M.A."/>
            <person name="Visser M.E."/>
            <person name="Megens H.J."/>
        </authorList>
    </citation>
    <scope>NUCLEOTIDE SEQUENCE [LARGE SCALE GENOMIC DNA]</scope>
    <source>
        <strain evidence="8">WM2013NL</strain>
        <tissue evidence="8">Head and thorax</tissue>
    </source>
</reference>
<dbReference type="CDD" id="cd03127">
    <property type="entry name" value="tetraspanin_LEL"/>
    <property type="match status" value="1"/>
</dbReference>
<organism evidence="8 9">
    <name type="scientific">Operophtera brumata</name>
    <name type="common">Winter moth</name>
    <name type="synonym">Phalaena brumata</name>
    <dbReference type="NCBI Taxonomy" id="104452"/>
    <lineage>
        <taxon>Eukaryota</taxon>
        <taxon>Metazoa</taxon>
        <taxon>Ecdysozoa</taxon>
        <taxon>Arthropoda</taxon>
        <taxon>Hexapoda</taxon>
        <taxon>Insecta</taxon>
        <taxon>Pterygota</taxon>
        <taxon>Neoptera</taxon>
        <taxon>Endopterygota</taxon>
        <taxon>Lepidoptera</taxon>
        <taxon>Glossata</taxon>
        <taxon>Ditrysia</taxon>
        <taxon>Geometroidea</taxon>
        <taxon>Geometridae</taxon>
        <taxon>Larentiinae</taxon>
        <taxon>Operophtera</taxon>
    </lineage>
</organism>
<comment type="caution">
    <text evidence="8">The sequence shown here is derived from an EMBL/GenBank/DDBJ whole genome shotgun (WGS) entry which is preliminary data.</text>
</comment>
<comment type="similarity">
    <text evidence="2 7">Belongs to the tetraspanin (TM4SF) family.</text>
</comment>
<evidence type="ECO:0000313" key="9">
    <source>
        <dbReference type="Proteomes" id="UP000037510"/>
    </source>
</evidence>